<evidence type="ECO:0000313" key="3">
    <source>
        <dbReference type="Proteomes" id="UP000479000"/>
    </source>
</evidence>
<protein>
    <submittedName>
        <fullName evidence="2">Uncharacterized protein</fullName>
    </submittedName>
</protein>
<feature type="region of interest" description="Disordered" evidence="1">
    <location>
        <begin position="1"/>
        <end position="128"/>
    </location>
</feature>
<organism evidence="2 3">
    <name type="scientific">Nesidiocoris tenuis</name>
    <dbReference type="NCBI Taxonomy" id="355587"/>
    <lineage>
        <taxon>Eukaryota</taxon>
        <taxon>Metazoa</taxon>
        <taxon>Ecdysozoa</taxon>
        <taxon>Arthropoda</taxon>
        <taxon>Hexapoda</taxon>
        <taxon>Insecta</taxon>
        <taxon>Pterygota</taxon>
        <taxon>Neoptera</taxon>
        <taxon>Paraneoptera</taxon>
        <taxon>Hemiptera</taxon>
        <taxon>Heteroptera</taxon>
        <taxon>Panheteroptera</taxon>
        <taxon>Cimicomorpha</taxon>
        <taxon>Miridae</taxon>
        <taxon>Dicyphina</taxon>
        <taxon>Nesidiocoris</taxon>
    </lineage>
</organism>
<accession>A0A6H5HLV5</accession>
<dbReference type="OrthoDB" id="5987976at2759"/>
<sequence length="399" mass="43480">MMTEIEVGSFGGDGRQRATERETLDDAARRERRSKAGEAAAVALDKTGLQKEEGIRGRREVEGAKEDRECEQNDTNGLGQLSGRSKRQQSHLENDEPTATSGIDWLGTGSTGDDVEEKDNSHGGGDWSQLEGAEAAQAFSGDEDGLCDQACGVTPVRDATVETDSSQSLVRYTKDLGCGTGSIMWLLDIPKNGLATAPGRPKMVCFRYYSGLSFACLAQSEPLEVSAISNKADDVNAISSSGRAFLSTSGNAVKKRDLPRPGEVLRLQARTNCASSESDSDSEASSKYRKKGWRLLKKKSSLTNGYEHRAEDSDTDSRASSKDLLTWNSHEAQCQARLDHANSIHVNSEYLSIWSSKPAPSTANSIYETVSPEVSERFYEIFHKCSVFRGSTEKPVVRR</sequence>
<keyword evidence="3" id="KW-1185">Reference proteome</keyword>
<dbReference type="EMBL" id="CADCXU010033925">
    <property type="protein sequence ID" value="CAB0019282.1"/>
    <property type="molecule type" value="Genomic_DNA"/>
</dbReference>
<evidence type="ECO:0000256" key="1">
    <source>
        <dbReference type="SAM" id="MobiDB-lite"/>
    </source>
</evidence>
<evidence type="ECO:0000313" key="2">
    <source>
        <dbReference type="EMBL" id="CAB0019282.1"/>
    </source>
</evidence>
<feature type="compositionally biased region" description="Basic and acidic residues" evidence="1">
    <location>
        <begin position="48"/>
        <end position="71"/>
    </location>
</feature>
<proteinExistence type="predicted"/>
<gene>
    <name evidence="2" type="ORF">NTEN_LOCUS22994</name>
</gene>
<name>A0A6H5HLV5_9HEMI</name>
<reference evidence="2 3" key="1">
    <citation type="submission" date="2020-02" db="EMBL/GenBank/DDBJ databases">
        <authorList>
            <person name="Ferguson B K."/>
        </authorList>
    </citation>
    <scope>NUCLEOTIDE SEQUENCE [LARGE SCALE GENOMIC DNA]</scope>
</reference>
<feature type="compositionally biased region" description="Polar residues" evidence="1">
    <location>
        <begin position="73"/>
        <end position="83"/>
    </location>
</feature>
<dbReference type="Proteomes" id="UP000479000">
    <property type="component" value="Unassembled WGS sequence"/>
</dbReference>
<dbReference type="AlphaFoldDB" id="A0A6H5HLV5"/>
<feature type="compositionally biased region" description="Basic and acidic residues" evidence="1">
    <location>
        <begin position="14"/>
        <end position="29"/>
    </location>
</feature>